<dbReference type="InterPro" id="IPR036514">
    <property type="entry name" value="SGNH_hydro_sf"/>
</dbReference>
<feature type="domain" description="SGNH hydrolase-type esterase" evidence="2">
    <location>
        <begin position="69"/>
        <end position="211"/>
    </location>
</feature>
<name>A0A5B9QGY6_9BACT</name>
<sequence length="221" mass="24543" precursor="true">MVIRSTFIILLMLSQVFQAISAETGRDPARWQTNIDAFLATDQEQPTKPGGVVFAGSSSIRMWDLKKSFPEGGFLNRGFGGSEIIDSTHYFNDLIGKHKPRLVVFYAGDNDVANGNTAEQVHADFRAFVEKFKTELPDARLAYVAIKPSIARWSMAETMKSANNLIAADCAADDQLTFVDVWSVMLGDNGTPKPDIFLGDGLHMNEKGYELWAELLRPHLQ</sequence>
<dbReference type="Pfam" id="PF13472">
    <property type="entry name" value="Lipase_GDSL_2"/>
    <property type="match status" value="1"/>
</dbReference>
<dbReference type="OrthoDB" id="2513075at2"/>
<keyword evidence="4" id="KW-1185">Reference proteome</keyword>
<dbReference type="EMBL" id="CP042913">
    <property type="protein sequence ID" value="QEG33561.1"/>
    <property type="molecule type" value="Genomic_DNA"/>
</dbReference>
<dbReference type="PANTHER" id="PTHR30383:SF5">
    <property type="entry name" value="SGNH HYDROLASE-TYPE ESTERASE DOMAIN-CONTAINING PROTEIN"/>
    <property type="match status" value="1"/>
</dbReference>
<dbReference type="GO" id="GO:0004622">
    <property type="term" value="F:phosphatidylcholine lysophospholipase activity"/>
    <property type="evidence" value="ECO:0007669"/>
    <property type="project" value="TreeGrafter"/>
</dbReference>
<evidence type="ECO:0000259" key="2">
    <source>
        <dbReference type="Pfam" id="PF13472"/>
    </source>
</evidence>
<dbReference type="PANTHER" id="PTHR30383">
    <property type="entry name" value="THIOESTERASE 1/PROTEASE 1/LYSOPHOSPHOLIPASE L1"/>
    <property type="match status" value="1"/>
</dbReference>
<feature type="signal peptide" evidence="1">
    <location>
        <begin position="1"/>
        <end position="21"/>
    </location>
</feature>
<dbReference type="AlphaFoldDB" id="A0A5B9QGY6"/>
<evidence type="ECO:0000313" key="4">
    <source>
        <dbReference type="Proteomes" id="UP000323917"/>
    </source>
</evidence>
<protein>
    <submittedName>
        <fullName evidence="3">GDSL-like Lipase/Acylhydrolase</fullName>
    </submittedName>
</protein>
<dbReference type="InterPro" id="IPR051532">
    <property type="entry name" value="Ester_Hydrolysis_Enzymes"/>
</dbReference>
<dbReference type="Gene3D" id="3.40.50.1110">
    <property type="entry name" value="SGNH hydrolase"/>
    <property type="match status" value="1"/>
</dbReference>
<accession>A0A5B9QGY6</accession>
<organism evidence="3 4">
    <name type="scientific">Bythopirellula goksoeyrii</name>
    <dbReference type="NCBI Taxonomy" id="1400387"/>
    <lineage>
        <taxon>Bacteria</taxon>
        <taxon>Pseudomonadati</taxon>
        <taxon>Planctomycetota</taxon>
        <taxon>Planctomycetia</taxon>
        <taxon>Pirellulales</taxon>
        <taxon>Lacipirellulaceae</taxon>
        <taxon>Bythopirellula</taxon>
    </lineage>
</organism>
<reference evidence="3 4" key="1">
    <citation type="submission" date="2019-08" db="EMBL/GenBank/DDBJ databases">
        <title>Deep-cultivation of Planctomycetes and their phenomic and genomic characterization uncovers novel biology.</title>
        <authorList>
            <person name="Wiegand S."/>
            <person name="Jogler M."/>
            <person name="Boedeker C."/>
            <person name="Pinto D."/>
            <person name="Vollmers J."/>
            <person name="Rivas-Marin E."/>
            <person name="Kohn T."/>
            <person name="Peeters S.H."/>
            <person name="Heuer A."/>
            <person name="Rast P."/>
            <person name="Oberbeckmann S."/>
            <person name="Bunk B."/>
            <person name="Jeske O."/>
            <person name="Meyerdierks A."/>
            <person name="Storesund J.E."/>
            <person name="Kallscheuer N."/>
            <person name="Luecker S."/>
            <person name="Lage O.M."/>
            <person name="Pohl T."/>
            <person name="Merkel B.J."/>
            <person name="Hornburger P."/>
            <person name="Mueller R.-W."/>
            <person name="Bruemmer F."/>
            <person name="Labrenz M."/>
            <person name="Spormann A.M."/>
            <person name="Op den Camp H."/>
            <person name="Overmann J."/>
            <person name="Amann R."/>
            <person name="Jetten M.S.M."/>
            <person name="Mascher T."/>
            <person name="Medema M.H."/>
            <person name="Devos D.P."/>
            <person name="Kaster A.-K."/>
            <person name="Ovreas L."/>
            <person name="Rohde M."/>
            <person name="Galperin M.Y."/>
            <person name="Jogler C."/>
        </authorList>
    </citation>
    <scope>NUCLEOTIDE SEQUENCE [LARGE SCALE GENOMIC DNA]</scope>
    <source>
        <strain evidence="3 4">Pr1d</strain>
    </source>
</reference>
<evidence type="ECO:0000313" key="3">
    <source>
        <dbReference type="EMBL" id="QEG33561.1"/>
    </source>
</evidence>
<dbReference type="SUPFAM" id="SSF52266">
    <property type="entry name" value="SGNH hydrolase"/>
    <property type="match status" value="1"/>
</dbReference>
<dbReference type="RefSeq" id="WP_148072310.1">
    <property type="nucleotide sequence ID" value="NZ_CP042913.1"/>
</dbReference>
<dbReference type="KEGG" id="bgok:Pr1d_08250"/>
<keyword evidence="3" id="KW-0378">Hydrolase</keyword>
<feature type="chain" id="PRO_5022891548" evidence="1">
    <location>
        <begin position="22"/>
        <end position="221"/>
    </location>
</feature>
<dbReference type="InterPro" id="IPR013830">
    <property type="entry name" value="SGNH_hydro"/>
</dbReference>
<evidence type="ECO:0000256" key="1">
    <source>
        <dbReference type="SAM" id="SignalP"/>
    </source>
</evidence>
<proteinExistence type="predicted"/>
<keyword evidence="1" id="KW-0732">Signal</keyword>
<gene>
    <name evidence="3" type="ORF">Pr1d_08250</name>
</gene>
<dbReference type="Proteomes" id="UP000323917">
    <property type="component" value="Chromosome"/>
</dbReference>